<dbReference type="EMBL" id="CAAJGR010000078">
    <property type="protein sequence ID" value="VHO02914.1"/>
    <property type="molecule type" value="Genomic_DNA"/>
</dbReference>
<proteinExistence type="predicted"/>
<organism evidence="1">
    <name type="scientific">Rheinheimera sp. BAL341</name>
    <dbReference type="NCBI Taxonomy" id="1708203"/>
    <lineage>
        <taxon>Bacteria</taxon>
        <taxon>Pseudomonadati</taxon>
        <taxon>Pseudomonadota</taxon>
        <taxon>Gammaproteobacteria</taxon>
        <taxon>Chromatiales</taxon>
        <taxon>Chromatiaceae</taxon>
        <taxon>Rheinheimera</taxon>
    </lineage>
</organism>
<reference evidence="1" key="1">
    <citation type="submission" date="2019-04" db="EMBL/GenBank/DDBJ databases">
        <authorList>
            <person name="Brambilla D."/>
        </authorList>
    </citation>
    <scope>NUCLEOTIDE SEQUENCE</scope>
    <source>
        <strain evidence="1">BAL1</strain>
    </source>
</reference>
<name>A0A486XK69_9GAMM</name>
<sequence>MTLIIAGYRQNKFRWNIGENSNFTPDRNSGVFVIADSIISAKTDAGSKPLVSGFRKIIEVPVHVWQPHFVGELFQGYSTIFQTHKCLVAFAGSTLTAQHLINGISGHLAELKIDYERNPEIEYIVRKSCDHNKLISNGISYHYDENLFVAAKDYKNLLSAELISDVVEHSINKALESRMQHVLDPIALSAMRTDIILAVTCPNQRLDYIYKFKFKSSALPEGGIKAYCEKEFIEADKIAVIGMEKAFAAEAFELAKTAISSGLRFENDMLDFVVNCVKQDQTFEIGLPVIIKKINGTKVQKEVITN</sequence>
<evidence type="ECO:0000313" key="1">
    <source>
        <dbReference type="EMBL" id="VHO02914.1"/>
    </source>
</evidence>
<protein>
    <submittedName>
        <fullName evidence="1">Uncharacterized protein</fullName>
    </submittedName>
</protein>
<accession>A0A486XK69</accession>
<dbReference type="AlphaFoldDB" id="A0A486XK69"/>
<gene>
    <name evidence="1" type="ORF">BAL341_1089</name>
</gene>